<feature type="domain" description="ABC transmembrane type-1" evidence="12">
    <location>
        <begin position="1199"/>
        <end position="1369"/>
    </location>
</feature>
<dbReference type="InterPro" id="IPR036640">
    <property type="entry name" value="ABC1_TM_sf"/>
</dbReference>
<dbReference type="PANTHER" id="PTHR24223">
    <property type="entry name" value="ATP-BINDING CASSETTE SUB-FAMILY C"/>
    <property type="match status" value="1"/>
</dbReference>
<feature type="transmembrane region" description="Helical" evidence="10">
    <location>
        <begin position="1154"/>
        <end position="1177"/>
    </location>
</feature>
<evidence type="ECO:0000256" key="1">
    <source>
        <dbReference type="ARBA" id="ARBA00004141"/>
    </source>
</evidence>
<feature type="domain" description="ABC transmembrane type-1" evidence="12">
    <location>
        <begin position="390"/>
        <end position="694"/>
    </location>
</feature>
<keyword evidence="8 10" id="KW-0472">Membrane</keyword>
<feature type="transmembrane region" description="Helical" evidence="10">
    <location>
        <begin position="527"/>
        <end position="545"/>
    </location>
</feature>
<keyword evidence="4" id="KW-0677">Repeat</keyword>
<dbReference type="GO" id="GO:0016887">
    <property type="term" value="F:ATP hydrolysis activity"/>
    <property type="evidence" value="ECO:0007669"/>
    <property type="project" value="InterPro"/>
</dbReference>
<name>A0A9W8G752_9FUNG</name>
<dbReference type="GO" id="GO:0140359">
    <property type="term" value="F:ABC-type transporter activity"/>
    <property type="evidence" value="ECO:0007669"/>
    <property type="project" value="InterPro"/>
</dbReference>
<dbReference type="SUPFAM" id="SSF52540">
    <property type="entry name" value="P-loop containing nucleoside triphosphate hydrolases"/>
    <property type="match status" value="2"/>
</dbReference>
<gene>
    <name evidence="13" type="ORF">GGI25_000492</name>
</gene>
<dbReference type="CDD" id="cd18596">
    <property type="entry name" value="ABC_6TM_VMR1_D1_like"/>
    <property type="match status" value="1"/>
</dbReference>
<dbReference type="InterPro" id="IPR017871">
    <property type="entry name" value="ABC_transporter-like_CS"/>
</dbReference>
<evidence type="ECO:0000313" key="14">
    <source>
        <dbReference type="Proteomes" id="UP001151518"/>
    </source>
</evidence>
<dbReference type="Pfam" id="PF00005">
    <property type="entry name" value="ABC_tran"/>
    <property type="match status" value="2"/>
</dbReference>
<reference evidence="13" key="1">
    <citation type="submission" date="2022-07" db="EMBL/GenBank/DDBJ databases">
        <title>Phylogenomic reconstructions and comparative analyses of Kickxellomycotina fungi.</title>
        <authorList>
            <person name="Reynolds N.K."/>
            <person name="Stajich J.E."/>
            <person name="Barry K."/>
            <person name="Grigoriev I.V."/>
            <person name="Crous P."/>
            <person name="Smith M.E."/>
        </authorList>
    </citation>
    <scope>NUCLEOTIDE SEQUENCE</scope>
    <source>
        <strain evidence="13">NRRL 3115</strain>
    </source>
</reference>
<feature type="transmembrane region" description="Helical" evidence="10">
    <location>
        <begin position="200"/>
        <end position="222"/>
    </location>
</feature>
<feature type="transmembrane region" description="Helical" evidence="10">
    <location>
        <begin position="427"/>
        <end position="444"/>
    </location>
</feature>
<evidence type="ECO:0000256" key="10">
    <source>
        <dbReference type="SAM" id="Phobius"/>
    </source>
</evidence>
<dbReference type="Gene3D" id="3.40.50.300">
    <property type="entry name" value="P-loop containing nucleotide triphosphate hydrolases"/>
    <property type="match status" value="2"/>
</dbReference>
<feature type="compositionally biased region" description="Basic and acidic residues" evidence="9">
    <location>
        <begin position="1048"/>
        <end position="1080"/>
    </location>
</feature>
<keyword evidence="6" id="KW-0067">ATP-binding</keyword>
<feature type="domain" description="ABC transporter" evidence="11">
    <location>
        <begin position="1440"/>
        <end position="1702"/>
    </location>
</feature>
<dbReference type="InterPro" id="IPR003593">
    <property type="entry name" value="AAA+_ATPase"/>
</dbReference>
<dbReference type="InterPro" id="IPR050173">
    <property type="entry name" value="ABC_transporter_C-like"/>
</dbReference>
<sequence>MVPLFKPFQVVLAVGSALAAVYYSCRLFSHASAFMLDDHAQLCGNSEWAWSLYSNCFRSGFLWPALLMLSTGLAAFVLAVSLLFPSYLSAADSTGFANDGDALLARFSVGNMKTPVRRPSGPVAAIDNRLYIGTIIVMSLAAQTILFSAWQYNTSASNINALLYSKELSRSTLLFFALSFVCLVVYARSNRLFYAGLFPWILPALISIQLVSGLTEIYFSFFTAENSNVPIFGRNATVHSNFLVSTTVFNLVLVVLFSSVQWRAIFICSLDGSDRNITSDQAYTPIIDDIDSTSNDETTPLAHFNDQKEIDLVDTPEFNSSWFDRVTFSWPNSLLRMGATRQLGHLDLFRLDHPDQPMTNWKRYMHYRKPDRSLVTSIGMTFAPEFLVQAALTLIRCIVRYASPFFLQRILRSIENSGSSEKISRGAYIHAFGLLFFSLLNIAVTNQSMWIGRRIGMRLKGLLVAELSTKTLCRCGEGSWEKNRKNDSMQGRGAGKDVSKIGSTASNGKIMNLLTADLKQVTGVISYLDNIIATPITFFIGVWYMYRMLGISALIGLSITAVYAPLSKKFFAGQRQLKKKQSASSDERVSVITELLQGIKSVKLFGWESRLIQKVDERRERQLDYAWKISLWKTAINISASLSPMLLLAITFTAYVALFGNKMTAEIAFTSISVLQMVRTSMVKLPKYTDVVINGYVALGRIDSYLSQPQIQDLEKRVALRSNNFLGFECANLEWGNAGIAKASSNADAQNLATASKATTAIGTPDGELSNNVNQPTEETPLLAGLPYIHVALPDASSMVSLDGQNNNSVFSLKYIDVQFPIGGLSIVAGPTGCGKSSLLSALIGEMTLTHGHVLLPTVDASMIAASNSKYRDVIELSNEGLAICDIAYVAQKAWLRNATIRENILFGEPYDKDRYEEVLHACALKPDLRILKAGDMTEIGERGVTLSGGQQQRVALARAVYSSRRILLIDDCLSAVDAHTGKHILMECLLNKTSLMKDRTRVLVTHHVAMCLPFAQFLVVMKDGQIMLKGCPTDLEMRGLISGTLLDKQHKDNSTTDDSSDKTKNVKGKSAENKPGHADKNTTAMKLAKMLMSESEDEYNLERLKKIAEQKGIDPNSNLSALQGILVDEEKREEGYVKFEVWKTYILACGNKFFWMSIMIILIISELILALSKYWIRVWVASTSNSIIGFHTTDTASLGAISGANLFYTLGYIYNPAAYVASSTGIYGQNDMLSIVSSNFNSNIQLKHHSSAYWLGIYVLIGILHTAWSAAMWLVIFFGSLKASRDIHKRLIRSIMHATPRFFDTTPIGRIINRFSGDMHTIDNGALDSIVIECTTRVISVLTIYVIVSWILPLFAIVAVTITLVYAAWIDAGLAGFILSYALVFSEKMLMLIREYSSSEMKMNSVERIRQYLSIEQEAALESELGHEPPASWPTKGDLQIENLVAEYMPGVPVLHSISLSVKHGEKIGVVGRTGAGKSTLSLALLRFVEASSGCILLDGVDISKIGLEELRRSVTIVPQDPVLFNGTIRFNLDPFNEYPDVILWDALRRTHLVRENSSQNTSRTPSINEGANSTDGDTPLLERMSGIFSSLDAEIKENGQNLSLGQRQLVALARALVRRSRLIIMDEATASVDFDTDDRIQRTIRGYEFANSTLLCIAHRLRTIIDYDRVLVLDNGKVAEFDTPYSLLQNKGGIFRNMCTNSGEYENLLVTAGRKRSTGS</sequence>
<dbReference type="GO" id="GO:0016020">
    <property type="term" value="C:membrane"/>
    <property type="evidence" value="ECO:0007669"/>
    <property type="project" value="UniProtKB-SubCell"/>
</dbReference>
<dbReference type="InterPro" id="IPR027417">
    <property type="entry name" value="P-loop_NTPase"/>
</dbReference>
<evidence type="ECO:0000256" key="3">
    <source>
        <dbReference type="ARBA" id="ARBA00022692"/>
    </source>
</evidence>
<dbReference type="CDD" id="cd03250">
    <property type="entry name" value="ABCC_MRP_domain1"/>
    <property type="match status" value="1"/>
</dbReference>
<feature type="domain" description="ABC transporter" evidence="11">
    <location>
        <begin position="791"/>
        <end position="1049"/>
    </location>
</feature>
<evidence type="ECO:0000256" key="7">
    <source>
        <dbReference type="ARBA" id="ARBA00022989"/>
    </source>
</evidence>
<dbReference type="SUPFAM" id="SSF90123">
    <property type="entry name" value="ABC transporter transmembrane region"/>
    <property type="match status" value="2"/>
</dbReference>
<keyword evidence="7 10" id="KW-1133">Transmembrane helix</keyword>
<feature type="transmembrane region" description="Helical" evidence="10">
    <location>
        <begin position="172"/>
        <end position="188"/>
    </location>
</feature>
<dbReference type="InterPro" id="IPR011527">
    <property type="entry name" value="ABC1_TM_dom"/>
</dbReference>
<feature type="transmembrane region" description="Helical" evidence="10">
    <location>
        <begin position="635"/>
        <end position="658"/>
    </location>
</feature>
<evidence type="ECO:0000313" key="13">
    <source>
        <dbReference type="EMBL" id="KAJ2680519.1"/>
    </source>
</evidence>
<proteinExistence type="predicted"/>
<keyword evidence="5" id="KW-0547">Nucleotide-binding</keyword>
<dbReference type="GO" id="GO:0005524">
    <property type="term" value="F:ATP binding"/>
    <property type="evidence" value="ECO:0007669"/>
    <property type="project" value="UniProtKB-KW"/>
</dbReference>
<feature type="transmembrane region" description="Helical" evidence="10">
    <location>
        <begin position="1197"/>
        <end position="1215"/>
    </location>
</feature>
<comment type="caution">
    <text evidence="13">The sequence shown here is derived from an EMBL/GenBank/DDBJ whole genome shotgun (WGS) entry which is preliminary data.</text>
</comment>
<evidence type="ECO:0000256" key="9">
    <source>
        <dbReference type="SAM" id="MobiDB-lite"/>
    </source>
</evidence>
<comment type="subcellular location">
    <subcellularLocation>
        <location evidence="1">Membrane</location>
        <topology evidence="1">Multi-pass membrane protein</topology>
    </subcellularLocation>
</comment>
<feature type="transmembrane region" description="Helical" evidence="10">
    <location>
        <begin position="1375"/>
        <end position="1394"/>
    </location>
</feature>
<organism evidence="13 14">
    <name type="scientific">Coemansia spiralis</name>
    <dbReference type="NCBI Taxonomy" id="417178"/>
    <lineage>
        <taxon>Eukaryota</taxon>
        <taxon>Fungi</taxon>
        <taxon>Fungi incertae sedis</taxon>
        <taxon>Zoopagomycota</taxon>
        <taxon>Kickxellomycotina</taxon>
        <taxon>Kickxellomycetes</taxon>
        <taxon>Kickxellales</taxon>
        <taxon>Kickxellaceae</taxon>
        <taxon>Coemansia</taxon>
    </lineage>
</organism>
<dbReference type="SMART" id="SM00382">
    <property type="entry name" value="AAA"/>
    <property type="match status" value="2"/>
</dbReference>
<dbReference type="PROSITE" id="PS00211">
    <property type="entry name" value="ABC_TRANSPORTER_1"/>
    <property type="match status" value="2"/>
</dbReference>
<accession>A0A9W8G752</accession>
<dbReference type="CDD" id="cd03244">
    <property type="entry name" value="ABCC_MRP_domain2"/>
    <property type="match status" value="1"/>
</dbReference>
<feature type="transmembrane region" description="Helical" evidence="10">
    <location>
        <begin position="551"/>
        <end position="571"/>
    </location>
</feature>
<feature type="region of interest" description="Disordered" evidence="9">
    <location>
        <begin position="1047"/>
        <end position="1080"/>
    </location>
</feature>
<dbReference type="PROSITE" id="PS50893">
    <property type="entry name" value="ABC_TRANSPORTER_2"/>
    <property type="match status" value="2"/>
</dbReference>
<keyword evidence="2" id="KW-0813">Transport</keyword>
<feature type="region of interest" description="Disordered" evidence="9">
    <location>
        <begin position="1557"/>
        <end position="1579"/>
    </location>
</feature>
<feature type="transmembrane region" description="Helical" evidence="10">
    <location>
        <begin position="242"/>
        <end position="260"/>
    </location>
</feature>
<feature type="compositionally biased region" description="Polar residues" evidence="9">
    <location>
        <begin position="1557"/>
        <end position="1578"/>
    </location>
</feature>
<feature type="transmembrane region" description="Helical" evidence="10">
    <location>
        <begin position="130"/>
        <end position="152"/>
    </location>
</feature>
<keyword evidence="3 10" id="KW-0812">Transmembrane</keyword>
<feature type="transmembrane region" description="Helical" evidence="10">
    <location>
        <begin position="61"/>
        <end position="84"/>
    </location>
</feature>
<dbReference type="InterPro" id="IPR003439">
    <property type="entry name" value="ABC_transporter-like_ATP-bd"/>
</dbReference>
<evidence type="ECO:0000256" key="4">
    <source>
        <dbReference type="ARBA" id="ARBA00022737"/>
    </source>
</evidence>
<dbReference type="PROSITE" id="PS50929">
    <property type="entry name" value="ABC_TM1F"/>
    <property type="match status" value="2"/>
</dbReference>
<dbReference type="OrthoDB" id="6500128at2759"/>
<evidence type="ECO:0000259" key="11">
    <source>
        <dbReference type="PROSITE" id="PS50893"/>
    </source>
</evidence>
<dbReference type="Gene3D" id="1.20.1560.10">
    <property type="entry name" value="ABC transporter type 1, transmembrane domain"/>
    <property type="match status" value="2"/>
</dbReference>
<dbReference type="EMBL" id="JANBTW010000004">
    <property type="protein sequence ID" value="KAJ2680519.1"/>
    <property type="molecule type" value="Genomic_DNA"/>
</dbReference>
<evidence type="ECO:0008006" key="15">
    <source>
        <dbReference type="Google" id="ProtNLM"/>
    </source>
</evidence>
<protein>
    <recommendedName>
        <fullName evidence="15">P-loop containing nucleoside triphosphate hydrolase protein</fullName>
    </recommendedName>
</protein>
<evidence type="ECO:0000256" key="2">
    <source>
        <dbReference type="ARBA" id="ARBA00022448"/>
    </source>
</evidence>
<evidence type="ECO:0000256" key="8">
    <source>
        <dbReference type="ARBA" id="ARBA00023136"/>
    </source>
</evidence>
<dbReference type="FunFam" id="3.40.50.300:FF:000565">
    <property type="entry name" value="ABC bile acid transporter"/>
    <property type="match status" value="1"/>
</dbReference>
<feature type="transmembrane region" description="Helical" evidence="10">
    <location>
        <begin position="1253"/>
        <end position="1282"/>
    </location>
</feature>
<evidence type="ECO:0000256" key="6">
    <source>
        <dbReference type="ARBA" id="ARBA00022840"/>
    </source>
</evidence>
<feature type="transmembrane region" description="Helical" evidence="10">
    <location>
        <begin position="1343"/>
        <end position="1369"/>
    </location>
</feature>
<evidence type="ECO:0000256" key="5">
    <source>
        <dbReference type="ARBA" id="ARBA00022741"/>
    </source>
</evidence>
<dbReference type="Pfam" id="PF00664">
    <property type="entry name" value="ABC_membrane"/>
    <property type="match status" value="2"/>
</dbReference>
<dbReference type="Proteomes" id="UP001151518">
    <property type="component" value="Unassembled WGS sequence"/>
</dbReference>
<dbReference type="PANTHER" id="PTHR24223:SF353">
    <property type="entry name" value="ABC TRANSPORTER ATP-BINDING PROTEIN_PERMEASE VMR1-RELATED"/>
    <property type="match status" value="1"/>
</dbReference>
<evidence type="ECO:0000259" key="12">
    <source>
        <dbReference type="PROSITE" id="PS50929"/>
    </source>
</evidence>